<proteinExistence type="predicted"/>
<dbReference type="EMBL" id="JBBXMP010000189">
    <property type="protein sequence ID" value="KAL0060162.1"/>
    <property type="molecule type" value="Genomic_DNA"/>
</dbReference>
<dbReference type="PANTHER" id="PTHR31912:SF34">
    <property type="entry name" value="NOTOCHORD-RELATED PROTEIN"/>
    <property type="match status" value="1"/>
</dbReference>
<sequence>MLDAFWENANYDLGPNLNEEVVHEKESLEREMESAELWCDERFGNVVGMDEDSEEERERQFIEQQDKQMLADMLSNAAINDHALNNILYGSSSSPSDRTWSPYDSKAMCILDLLDNIPRVCISTSLMKSFIWALHELGVPNTPSFYSLRKTQERLRKSHGISNIECKSVQGKVFYINDIRDVIANLFREMGVYPKFGMPTNGTRLWILDILSPMYDAGTKHYYIHELACQADGSLVIPIRWVIENDQVCADAYAVFLDDQGKARVDDTHSVRIKAQNLTLNLLDLEHCRMVPVWSASATVASFPSQMPNKYRAIAQGDPLYVSFIDYFGDDVSGNRSKSWNKHNNSYITHRNLPHKLLQQEYHIHLISTSQHTSIAEQYHDVKKLMDSTRQDPVKVVNSEGLITRFIIQPHSGPADNPAQSDVASHIGSAGNHPCRKCDMGGPEVERAKGKGFHAVFNPGAPRTKDSIRTELEKQLVLACNGETTAIKTRQTNTGTKDAYTQFWIEDLLRRYNELRNEQTDDEACTTLLAWVREHESEIYDLFLTTQGFDPARDTPVEILHTILLGVVKYIWHYSTKKWTSSQKAVYAQRLQATNTDGLLIAEIQAEYIIQYSNSLNGRQFRQVVQTAVFHIYDLVDEDHFIAWKAVGHLAALLWQVEIDDVERYCHDVKIATGNIQDAFAVLDPTKMLGNSSYIYLDTWLRIYSSLALWLESPPKALNCTTVSSIGNQENMKHRLSGGSWYDAEAGKWTQAGDGVCGFLRNHRVLQTMLGWSKTNDPRPGSFTPIPVGQRPKGVSEDEWAACRHLKLQDSYAQHATNASTYLHEMTSTWIKCRSVVATSRETCTVSSWVFYTSPFAVSEQLSFFAVTNGSQSIPAVGRIIDILAKDNAALVILEEFSVSPERDPYFWSPIHIPASG</sequence>
<comment type="caution">
    <text evidence="1">The sequence shown here is derived from an EMBL/GenBank/DDBJ whole genome shotgun (WGS) entry which is preliminary data.</text>
</comment>
<evidence type="ECO:0000313" key="1">
    <source>
        <dbReference type="EMBL" id="KAL0060162.1"/>
    </source>
</evidence>
<reference evidence="1 2" key="1">
    <citation type="submission" date="2024-05" db="EMBL/GenBank/DDBJ databases">
        <title>A draft genome resource for the thread blight pathogen Marasmius tenuissimus strain MS-2.</title>
        <authorList>
            <person name="Yulfo-Soto G.E."/>
            <person name="Baruah I.K."/>
            <person name="Amoako-Attah I."/>
            <person name="Bukari Y."/>
            <person name="Meinhardt L.W."/>
            <person name="Bailey B.A."/>
            <person name="Cohen S.P."/>
        </authorList>
    </citation>
    <scope>NUCLEOTIDE SEQUENCE [LARGE SCALE GENOMIC DNA]</scope>
    <source>
        <strain evidence="1 2">MS-2</strain>
    </source>
</reference>
<gene>
    <name evidence="1" type="ORF">AAF712_013056</name>
</gene>
<name>A0ABR2ZIA5_9AGAR</name>
<organism evidence="1 2">
    <name type="scientific">Marasmius tenuissimus</name>
    <dbReference type="NCBI Taxonomy" id="585030"/>
    <lineage>
        <taxon>Eukaryota</taxon>
        <taxon>Fungi</taxon>
        <taxon>Dikarya</taxon>
        <taxon>Basidiomycota</taxon>
        <taxon>Agaricomycotina</taxon>
        <taxon>Agaricomycetes</taxon>
        <taxon>Agaricomycetidae</taxon>
        <taxon>Agaricales</taxon>
        <taxon>Marasmiineae</taxon>
        <taxon>Marasmiaceae</taxon>
        <taxon>Marasmius</taxon>
    </lineage>
</organism>
<dbReference type="PANTHER" id="PTHR31912">
    <property type="entry name" value="IP13529P"/>
    <property type="match status" value="1"/>
</dbReference>
<dbReference type="Proteomes" id="UP001437256">
    <property type="component" value="Unassembled WGS sequence"/>
</dbReference>
<accession>A0ABR2ZIA5</accession>
<protein>
    <submittedName>
        <fullName evidence="1">Uncharacterized protein</fullName>
    </submittedName>
</protein>
<keyword evidence="2" id="KW-1185">Reference proteome</keyword>
<evidence type="ECO:0000313" key="2">
    <source>
        <dbReference type="Proteomes" id="UP001437256"/>
    </source>
</evidence>